<protein>
    <submittedName>
        <fullName evidence="2">Uncharacterized protein</fullName>
    </submittedName>
</protein>
<reference evidence="3" key="2">
    <citation type="submission" date="2016-02" db="EMBL/GenBank/DDBJ databases">
        <title>Draft genome sequence of five rapidly growing Mycobacterium species.</title>
        <authorList>
            <person name="Katahira K."/>
            <person name="Gotou Y."/>
            <person name="Iida K."/>
            <person name="Ogura Y."/>
            <person name="Hayashi T."/>
        </authorList>
    </citation>
    <scope>NUCLEOTIDE SEQUENCE [LARGE SCALE GENOMIC DNA]</scope>
    <source>
        <strain evidence="3">JCM15654</strain>
    </source>
</reference>
<sequence>MVADVSAVGKHNRISGPEELQMKRLTRSGVRRTVFATGIAGAAVMAAIVPANATPTAAGPAGVPIPLGPFSLRNDPGCDVFGWQHPMCAGGAFDTPADDGIPGDNAAFGGIPAPASVPNVDGSLSPPGMPGDV</sequence>
<evidence type="ECO:0000313" key="2">
    <source>
        <dbReference type="EMBL" id="GAS87415.1"/>
    </source>
</evidence>
<reference evidence="3" key="1">
    <citation type="journal article" date="2016" name="Genome Announc.">
        <title>Draft Genome Sequences of Five Rapidly Growing Mycobacterium Species, M. thermoresistibile, M. fortuitum subsp. acetamidolyticum, M. canariasense, M. brisbanense, and M. novocastrense.</title>
        <authorList>
            <person name="Katahira K."/>
            <person name="Ogura Y."/>
            <person name="Gotoh Y."/>
            <person name="Hayashi T."/>
        </authorList>
    </citation>
    <scope>NUCLEOTIDE SEQUENCE [LARGE SCALE GENOMIC DNA]</scope>
    <source>
        <strain evidence="3">JCM15654</strain>
    </source>
</reference>
<comment type="caution">
    <text evidence="2">The sequence shown here is derived from an EMBL/GenBank/DDBJ whole genome shotgun (WGS) entry which is preliminary data.</text>
</comment>
<dbReference type="Proteomes" id="UP000069620">
    <property type="component" value="Unassembled WGS sequence"/>
</dbReference>
<dbReference type="STRING" id="146020.RMCB_1511"/>
<feature type="region of interest" description="Disordered" evidence="1">
    <location>
        <begin position="99"/>
        <end position="133"/>
    </location>
</feature>
<accession>A0A100VWR8</accession>
<proteinExistence type="predicted"/>
<evidence type="ECO:0000256" key="1">
    <source>
        <dbReference type="SAM" id="MobiDB-lite"/>
    </source>
</evidence>
<dbReference type="AlphaFoldDB" id="A0A100VWR8"/>
<dbReference type="RefSeq" id="WP_062828268.1">
    <property type="nucleotide sequence ID" value="NZ_BCSX01000018.1"/>
</dbReference>
<organism evidence="2 3">
    <name type="scientific">Mycolicibacterium brisbanense</name>
    <dbReference type="NCBI Taxonomy" id="146020"/>
    <lineage>
        <taxon>Bacteria</taxon>
        <taxon>Bacillati</taxon>
        <taxon>Actinomycetota</taxon>
        <taxon>Actinomycetes</taxon>
        <taxon>Mycobacteriales</taxon>
        <taxon>Mycobacteriaceae</taxon>
        <taxon>Mycolicibacterium</taxon>
    </lineage>
</organism>
<evidence type="ECO:0000313" key="3">
    <source>
        <dbReference type="Proteomes" id="UP000069620"/>
    </source>
</evidence>
<keyword evidence="3" id="KW-1185">Reference proteome</keyword>
<gene>
    <name evidence="2" type="ORF">RMCB_1511</name>
</gene>
<dbReference type="OrthoDB" id="4640441at2"/>
<dbReference type="EMBL" id="BCSX01000018">
    <property type="protein sequence ID" value="GAS87415.1"/>
    <property type="molecule type" value="Genomic_DNA"/>
</dbReference>
<name>A0A100VWR8_9MYCO</name>